<evidence type="ECO:0000256" key="1">
    <source>
        <dbReference type="ARBA" id="ARBA00004651"/>
    </source>
</evidence>
<keyword evidence="5" id="KW-0571">Peptide transport</keyword>
<feature type="domain" description="ABC transmembrane type-1" evidence="10">
    <location>
        <begin position="98"/>
        <end position="283"/>
    </location>
</feature>
<keyword evidence="4 9" id="KW-0812">Transmembrane</keyword>
<reference evidence="11 12" key="1">
    <citation type="submission" date="2024-06" db="EMBL/GenBank/DDBJ databases">
        <title>Genomic Encyclopedia of Type Strains, Phase IV (KMG-IV): sequencing the most valuable type-strain genomes for metagenomic binning, comparative biology and taxonomic classification.</title>
        <authorList>
            <person name="Goeker M."/>
        </authorList>
    </citation>
    <scope>NUCLEOTIDE SEQUENCE [LARGE SCALE GENOMIC DNA]</scope>
    <source>
        <strain evidence="11 12">DSM 28102</strain>
    </source>
</reference>
<comment type="similarity">
    <text evidence="9">Belongs to the binding-protein-dependent transport system permease family.</text>
</comment>
<sequence length="297" mass="31219">MTTTTIQSPAHQALTRLVTGLRNALSKLSQEPVGMFGFLFLALLAVIAILAPLIAPYSPTAQNLGQALLPPSAAHWAGTDEFGRDILSRLIYGTRITFQTVLAVSFIVGPLGLVIGIVAGYIGGRTDAVLMRITDIVLSFPSLVLALAFAAALGAGLGTAIIAISLTGWPAIARLARAETLVVRNTDYVAAARLYGSSPLRLLALYIAPMCIPSVVVRLTLNMAGIILTAAALGFLGLGAQPPAPEWGAMISSGRRFMLDNWWVAVMPGIAILLTSLAFNLAGDALRDILDPRHARS</sequence>
<dbReference type="InterPro" id="IPR035906">
    <property type="entry name" value="MetI-like_sf"/>
</dbReference>
<organism evidence="11 12">
    <name type="scientific">Martelella mangrovi</name>
    <dbReference type="NCBI Taxonomy" id="1397477"/>
    <lineage>
        <taxon>Bacteria</taxon>
        <taxon>Pseudomonadati</taxon>
        <taxon>Pseudomonadota</taxon>
        <taxon>Alphaproteobacteria</taxon>
        <taxon>Hyphomicrobiales</taxon>
        <taxon>Aurantimonadaceae</taxon>
        <taxon>Martelella</taxon>
    </lineage>
</organism>
<protein>
    <submittedName>
        <fullName evidence="11">Peptide/nickel transport system permease protein</fullName>
    </submittedName>
</protein>
<dbReference type="Proteomes" id="UP001549164">
    <property type="component" value="Unassembled WGS sequence"/>
</dbReference>
<comment type="caution">
    <text evidence="11">The sequence shown here is derived from an EMBL/GenBank/DDBJ whole genome shotgun (WGS) entry which is preliminary data.</text>
</comment>
<dbReference type="PROSITE" id="PS50928">
    <property type="entry name" value="ABC_TM1"/>
    <property type="match status" value="1"/>
</dbReference>
<evidence type="ECO:0000256" key="3">
    <source>
        <dbReference type="ARBA" id="ARBA00022475"/>
    </source>
</evidence>
<evidence type="ECO:0000256" key="9">
    <source>
        <dbReference type="RuleBase" id="RU363032"/>
    </source>
</evidence>
<comment type="subcellular location">
    <subcellularLocation>
        <location evidence="1 9">Cell membrane</location>
        <topology evidence="1 9">Multi-pass membrane protein</topology>
    </subcellularLocation>
</comment>
<dbReference type="InterPro" id="IPR000515">
    <property type="entry name" value="MetI-like"/>
</dbReference>
<evidence type="ECO:0000256" key="5">
    <source>
        <dbReference type="ARBA" id="ARBA00022856"/>
    </source>
</evidence>
<keyword evidence="7 9" id="KW-1133">Transmembrane helix</keyword>
<dbReference type="InterPro" id="IPR025966">
    <property type="entry name" value="OppC_N"/>
</dbReference>
<proteinExistence type="inferred from homology"/>
<dbReference type="Gene3D" id="1.10.3720.10">
    <property type="entry name" value="MetI-like"/>
    <property type="match status" value="1"/>
</dbReference>
<evidence type="ECO:0000256" key="8">
    <source>
        <dbReference type="ARBA" id="ARBA00023136"/>
    </source>
</evidence>
<evidence type="ECO:0000256" key="2">
    <source>
        <dbReference type="ARBA" id="ARBA00022448"/>
    </source>
</evidence>
<feature type="transmembrane region" description="Helical" evidence="9">
    <location>
        <begin position="219"/>
        <end position="242"/>
    </location>
</feature>
<name>A0ABV2IBJ6_9HYPH</name>
<keyword evidence="8 9" id="KW-0472">Membrane</keyword>
<dbReference type="InterPro" id="IPR050366">
    <property type="entry name" value="BP-dependent_transpt_permease"/>
</dbReference>
<evidence type="ECO:0000313" key="11">
    <source>
        <dbReference type="EMBL" id="MET3599793.1"/>
    </source>
</evidence>
<dbReference type="SUPFAM" id="SSF161098">
    <property type="entry name" value="MetI-like"/>
    <property type="match status" value="1"/>
</dbReference>
<evidence type="ECO:0000256" key="7">
    <source>
        <dbReference type="ARBA" id="ARBA00022989"/>
    </source>
</evidence>
<dbReference type="Pfam" id="PF00528">
    <property type="entry name" value="BPD_transp_1"/>
    <property type="match status" value="1"/>
</dbReference>
<accession>A0ABV2IBJ6</accession>
<dbReference type="Pfam" id="PF12911">
    <property type="entry name" value="OppC_N"/>
    <property type="match status" value="1"/>
</dbReference>
<dbReference type="PANTHER" id="PTHR43386:SF1">
    <property type="entry name" value="D,D-DIPEPTIDE TRANSPORT SYSTEM PERMEASE PROTEIN DDPC-RELATED"/>
    <property type="match status" value="1"/>
</dbReference>
<evidence type="ECO:0000259" key="10">
    <source>
        <dbReference type="PROSITE" id="PS50928"/>
    </source>
</evidence>
<keyword evidence="6" id="KW-0653">Protein transport</keyword>
<evidence type="ECO:0000256" key="6">
    <source>
        <dbReference type="ARBA" id="ARBA00022927"/>
    </source>
</evidence>
<evidence type="ECO:0000256" key="4">
    <source>
        <dbReference type="ARBA" id="ARBA00022692"/>
    </source>
</evidence>
<dbReference type="EMBL" id="JBEPLY010000004">
    <property type="protein sequence ID" value="MET3599793.1"/>
    <property type="molecule type" value="Genomic_DNA"/>
</dbReference>
<evidence type="ECO:0000313" key="12">
    <source>
        <dbReference type="Proteomes" id="UP001549164"/>
    </source>
</evidence>
<feature type="transmembrane region" description="Helical" evidence="9">
    <location>
        <begin position="96"/>
        <end position="122"/>
    </location>
</feature>
<feature type="transmembrane region" description="Helical" evidence="9">
    <location>
        <begin position="262"/>
        <end position="283"/>
    </location>
</feature>
<keyword evidence="12" id="KW-1185">Reference proteome</keyword>
<keyword evidence="3" id="KW-1003">Cell membrane</keyword>
<feature type="transmembrane region" description="Helical" evidence="9">
    <location>
        <begin position="143"/>
        <end position="168"/>
    </location>
</feature>
<dbReference type="PANTHER" id="PTHR43386">
    <property type="entry name" value="OLIGOPEPTIDE TRANSPORT SYSTEM PERMEASE PROTEIN APPC"/>
    <property type="match status" value="1"/>
</dbReference>
<gene>
    <name evidence="11" type="ORF">ABID12_001732</name>
</gene>
<keyword evidence="2 9" id="KW-0813">Transport</keyword>
<dbReference type="CDD" id="cd06261">
    <property type="entry name" value="TM_PBP2"/>
    <property type="match status" value="1"/>
</dbReference>
<feature type="transmembrane region" description="Helical" evidence="9">
    <location>
        <begin position="33"/>
        <end position="55"/>
    </location>
</feature>